<dbReference type="EMBL" id="JARFYN010000269">
    <property type="protein sequence ID" value="MDL2411038.1"/>
    <property type="molecule type" value="Genomic_DNA"/>
</dbReference>
<dbReference type="Gene3D" id="3.40.50.12780">
    <property type="entry name" value="N-terminal domain of ligase-like"/>
    <property type="match status" value="1"/>
</dbReference>
<comment type="caution">
    <text evidence="1">The sequence shown here is derived from an EMBL/GenBank/DDBJ whole genome shotgun (WGS) entry which is preliminary data.</text>
</comment>
<evidence type="ECO:0000313" key="1">
    <source>
        <dbReference type="EMBL" id="MDL2411038.1"/>
    </source>
</evidence>
<evidence type="ECO:0000313" key="2">
    <source>
        <dbReference type="Proteomes" id="UP001172630"/>
    </source>
</evidence>
<sequence>QVLEDAAPQLMLCDAAGRAALGAAALADLTLVDLETATPALAKLPASDPDPRALGLTARHLAYIIYTSGSTG</sequence>
<evidence type="ECO:0008006" key="3">
    <source>
        <dbReference type="Google" id="ProtNLM"/>
    </source>
</evidence>
<name>A0ABT7KTG6_9HYPH</name>
<gene>
    <name evidence="1" type="ORF">PY650_37090</name>
</gene>
<dbReference type="RefSeq" id="WP_285885095.1">
    <property type="nucleotide sequence ID" value="NZ_JARFYN010000269.1"/>
</dbReference>
<accession>A0ABT7KTG6</accession>
<dbReference type="Proteomes" id="UP001172630">
    <property type="component" value="Unassembled WGS sequence"/>
</dbReference>
<proteinExistence type="predicted"/>
<organism evidence="1 2">
    <name type="scientific">Rhizobium calliandrae</name>
    <dbReference type="NCBI Taxonomy" id="1312182"/>
    <lineage>
        <taxon>Bacteria</taxon>
        <taxon>Pseudomonadati</taxon>
        <taxon>Pseudomonadota</taxon>
        <taxon>Alphaproteobacteria</taxon>
        <taxon>Hyphomicrobiales</taxon>
        <taxon>Rhizobiaceae</taxon>
        <taxon>Rhizobium/Agrobacterium group</taxon>
        <taxon>Rhizobium</taxon>
    </lineage>
</organism>
<dbReference type="SUPFAM" id="SSF56801">
    <property type="entry name" value="Acetyl-CoA synthetase-like"/>
    <property type="match status" value="1"/>
</dbReference>
<feature type="non-terminal residue" evidence="1">
    <location>
        <position position="72"/>
    </location>
</feature>
<reference evidence="1" key="1">
    <citation type="submission" date="2023-06" db="EMBL/GenBank/DDBJ databases">
        <title>Phylogenetic Diversity of Rhizobium strains.</title>
        <authorList>
            <person name="Moura F.T."/>
            <person name="Helene L.C.F."/>
            <person name="Hungria M."/>
        </authorList>
    </citation>
    <scope>NUCLEOTIDE SEQUENCE</scope>
    <source>
        <strain evidence="1">CCGE524</strain>
    </source>
</reference>
<keyword evidence="2" id="KW-1185">Reference proteome</keyword>
<protein>
    <recommendedName>
        <fullName evidence="3">AMP-binding protein</fullName>
    </recommendedName>
</protein>
<feature type="non-terminal residue" evidence="1">
    <location>
        <position position="1"/>
    </location>
</feature>
<dbReference type="InterPro" id="IPR042099">
    <property type="entry name" value="ANL_N_sf"/>
</dbReference>